<organism evidence="1 2">
    <name type="scientific">Xanthomonas bonasiae</name>
    <dbReference type="NCBI Taxonomy" id="2810351"/>
    <lineage>
        <taxon>Bacteria</taxon>
        <taxon>Pseudomonadati</taxon>
        <taxon>Pseudomonadota</taxon>
        <taxon>Gammaproteobacteria</taxon>
        <taxon>Lysobacterales</taxon>
        <taxon>Lysobacteraceae</taxon>
        <taxon>Xanthomonas</taxon>
    </lineage>
</organism>
<comment type="caution">
    <text evidence="1">The sequence shown here is derived from an EMBL/GenBank/DDBJ whole genome shotgun (WGS) entry which is preliminary data.</text>
</comment>
<gene>
    <name evidence="1" type="ORF">JR064_21270</name>
</gene>
<reference evidence="1 2" key="1">
    <citation type="submission" date="2021-02" db="EMBL/GenBank/DDBJ databases">
        <title>Taxonomically Unique Crown Gall-Associated Xanthomonas Stains Have Deficiency in Virulence Repertories.</title>
        <authorList>
            <person name="Mafakheri H."/>
            <person name="Taghavi S.M."/>
            <person name="Dimkic I."/>
            <person name="Nemanja K."/>
            <person name="Osdaghi E."/>
        </authorList>
    </citation>
    <scope>NUCLEOTIDE SEQUENCE [LARGE SCALE GENOMIC DNA]</scope>
    <source>
        <strain evidence="1 2">FX4</strain>
    </source>
</reference>
<name>A0ABS3BB93_9XANT</name>
<keyword evidence="2" id="KW-1185">Reference proteome</keyword>
<evidence type="ECO:0000313" key="2">
    <source>
        <dbReference type="Proteomes" id="UP000695802"/>
    </source>
</evidence>
<dbReference type="Proteomes" id="UP000695802">
    <property type="component" value="Unassembled WGS sequence"/>
</dbReference>
<protein>
    <submittedName>
        <fullName evidence="1">Uncharacterized protein</fullName>
    </submittedName>
</protein>
<evidence type="ECO:0000313" key="1">
    <source>
        <dbReference type="EMBL" id="MBN6104701.1"/>
    </source>
</evidence>
<accession>A0ABS3BB93</accession>
<proteinExistence type="predicted"/>
<dbReference type="EMBL" id="JAFIWB010000037">
    <property type="protein sequence ID" value="MBN6104701.1"/>
    <property type="molecule type" value="Genomic_DNA"/>
</dbReference>
<dbReference type="RefSeq" id="WP_206231046.1">
    <property type="nucleotide sequence ID" value="NZ_JAFIWB010000037.1"/>
</dbReference>
<sequence length="273" mass="29951">MAVAFRTVGTELEGAALAAVDYFRAGGYRVATEPSEFEYPRTPTIRCTRSNETLFIEAVVNVDLEAVDAWVAFAKSRSKNTAFALLVVSPPGVGHETTVQLRQRNVGIFSYGQGSLTEIIAPRDLTLSVSLPSLEGIDPAILKKISPCFQKIDRGEWLDGFRDACQVLEALAVRHLLDGVKRGRISFRKSNGAVQTYTNKQIKKMPQGSLVKAFGEIVSPNHLDQVYQKALASTNKDRVSAVHKTPRAKNSSRLRATIGQHLWTIISAVKQIA</sequence>